<feature type="transmembrane region" description="Helical" evidence="8">
    <location>
        <begin position="85"/>
        <end position="107"/>
    </location>
</feature>
<protein>
    <submittedName>
        <fullName evidence="9">AzlC family ABC transporter permease</fullName>
    </submittedName>
</protein>
<feature type="transmembrane region" description="Helical" evidence="8">
    <location>
        <begin position="190"/>
        <end position="208"/>
    </location>
</feature>
<feature type="transmembrane region" description="Helical" evidence="8">
    <location>
        <begin position="50"/>
        <end position="73"/>
    </location>
</feature>
<keyword evidence="10" id="KW-1185">Reference proteome</keyword>
<sequence>MSAGALCFSTYPARGAGKRKDRRLTLQAAPRGLRSWQLGAREAIPLLGGYIPVAISFGLIAVQAGFTGWEAVLISTLVYAGASQFLFVAMVAAGAPLWFVVVMTLLINARHVVYGPNIAPWLSSSRWWPWLMHGLTDQIFALSHVRLPQLPAPDRMGWFVGASLVAWFSWIGGTALGAVAGKELTQRWPLLAEVMPFALPALFLVLLAPKFASRLWAITLGATVVVALLFAFYGMKNAAIPIAAVAGALVYYGLSILSRDRVRRGGETKDG</sequence>
<dbReference type="PANTHER" id="PTHR34979:SF1">
    <property type="entry name" value="INNER MEMBRANE PROTEIN YGAZ"/>
    <property type="match status" value="1"/>
</dbReference>
<comment type="subcellular location">
    <subcellularLocation>
        <location evidence="1">Cell membrane</location>
        <topology evidence="1">Multi-pass membrane protein</topology>
    </subcellularLocation>
</comment>
<keyword evidence="3" id="KW-0813">Transport</keyword>
<evidence type="ECO:0000256" key="4">
    <source>
        <dbReference type="ARBA" id="ARBA00022475"/>
    </source>
</evidence>
<accession>A0ABS3E7R3</accession>
<dbReference type="Pfam" id="PF03591">
    <property type="entry name" value="AzlC"/>
    <property type="match status" value="1"/>
</dbReference>
<feature type="transmembrane region" description="Helical" evidence="8">
    <location>
        <begin position="215"/>
        <end position="233"/>
    </location>
</feature>
<evidence type="ECO:0000313" key="10">
    <source>
        <dbReference type="Proteomes" id="UP000664293"/>
    </source>
</evidence>
<evidence type="ECO:0000256" key="7">
    <source>
        <dbReference type="ARBA" id="ARBA00023136"/>
    </source>
</evidence>
<evidence type="ECO:0000256" key="6">
    <source>
        <dbReference type="ARBA" id="ARBA00022989"/>
    </source>
</evidence>
<evidence type="ECO:0000256" key="8">
    <source>
        <dbReference type="SAM" id="Phobius"/>
    </source>
</evidence>
<feature type="transmembrane region" description="Helical" evidence="8">
    <location>
        <begin position="157"/>
        <end position="178"/>
    </location>
</feature>
<comment type="caution">
    <text evidence="9">The sequence shown here is derived from an EMBL/GenBank/DDBJ whole genome shotgun (WGS) entry which is preliminary data.</text>
</comment>
<proteinExistence type="inferred from homology"/>
<evidence type="ECO:0000256" key="2">
    <source>
        <dbReference type="ARBA" id="ARBA00010735"/>
    </source>
</evidence>
<evidence type="ECO:0000256" key="5">
    <source>
        <dbReference type="ARBA" id="ARBA00022692"/>
    </source>
</evidence>
<dbReference type="InterPro" id="IPR011606">
    <property type="entry name" value="Brnchd-chn_aa_trnsp_permease"/>
</dbReference>
<evidence type="ECO:0000256" key="1">
    <source>
        <dbReference type="ARBA" id="ARBA00004651"/>
    </source>
</evidence>
<comment type="similarity">
    <text evidence="2">Belongs to the AzlC family.</text>
</comment>
<gene>
    <name evidence="9" type="ORF">JF535_10975</name>
</gene>
<dbReference type="Proteomes" id="UP000664293">
    <property type="component" value="Unassembled WGS sequence"/>
</dbReference>
<dbReference type="PANTHER" id="PTHR34979">
    <property type="entry name" value="INNER MEMBRANE PROTEIN YGAZ"/>
    <property type="match status" value="1"/>
</dbReference>
<keyword evidence="4" id="KW-1003">Cell membrane</keyword>
<name>A0ABS3E7R3_9GAMM</name>
<feature type="transmembrane region" description="Helical" evidence="8">
    <location>
        <begin position="239"/>
        <end position="257"/>
    </location>
</feature>
<dbReference type="EMBL" id="JAEKJR010000002">
    <property type="protein sequence ID" value="MBN8431373.1"/>
    <property type="molecule type" value="Genomic_DNA"/>
</dbReference>
<evidence type="ECO:0000256" key="3">
    <source>
        <dbReference type="ARBA" id="ARBA00022448"/>
    </source>
</evidence>
<keyword evidence="6 8" id="KW-1133">Transmembrane helix</keyword>
<organism evidence="9 10">
    <name type="scientific">Microbulbifer salipaludis</name>
    <dbReference type="NCBI Taxonomy" id="187980"/>
    <lineage>
        <taxon>Bacteria</taxon>
        <taxon>Pseudomonadati</taxon>
        <taxon>Pseudomonadota</taxon>
        <taxon>Gammaproteobacteria</taxon>
        <taxon>Cellvibrionales</taxon>
        <taxon>Microbulbiferaceae</taxon>
        <taxon>Microbulbifer</taxon>
    </lineage>
</organism>
<keyword evidence="5 8" id="KW-0812">Transmembrane</keyword>
<keyword evidence="7 8" id="KW-0472">Membrane</keyword>
<evidence type="ECO:0000313" key="9">
    <source>
        <dbReference type="EMBL" id="MBN8431373.1"/>
    </source>
</evidence>
<reference evidence="9 10" key="1">
    <citation type="submission" date="2020-12" db="EMBL/GenBank/DDBJ databases">
        <title>Oil enriched cultivation method for isolating marine PHA-producing bacteria.</title>
        <authorList>
            <person name="Zheng W."/>
            <person name="Yu S."/>
            <person name="Huang Y."/>
        </authorList>
    </citation>
    <scope>NUCLEOTIDE SEQUENCE [LARGE SCALE GENOMIC DNA]</scope>
    <source>
        <strain evidence="9 10">SN0-2</strain>
    </source>
</reference>